<dbReference type="EMBL" id="LAVW01000002">
    <property type="protein sequence ID" value="KKW74991.1"/>
    <property type="molecule type" value="Genomic_DNA"/>
</dbReference>
<organism evidence="1 2">
    <name type="scientific">Lactococcus lactis subsp. cremoris</name>
    <name type="common">Streptococcus cremoris</name>
    <dbReference type="NCBI Taxonomy" id="1359"/>
    <lineage>
        <taxon>Bacteria</taxon>
        <taxon>Bacillati</taxon>
        <taxon>Bacillota</taxon>
        <taxon>Bacilli</taxon>
        <taxon>Lactobacillales</taxon>
        <taxon>Streptococcaceae</taxon>
        <taxon>Lactococcus</taxon>
    </lineage>
</organism>
<evidence type="ECO:0000313" key="2">
    <source>
        <dbReference type="Proteomes" id="UP000034513"/>
    </source>
</evidence>
<gene>
    <name evidence="1" type="ORF">VN93_0068</name>
</gene>
<name>A0ABR5EK76_LACLC</name>
<proteinExistence type="predicted"/>
<accession>A0ABR5EK76</accession>
<sequence length="120" mass="13861">MKKYAKVPMKLSLNGLLKVSKTEKRTTTRRNENMNKLDIAISNSKHSKPYYHKIIIDLLVQLATSGKYRSLTSFKQSSDKLTAEQKETLKRYTDSIICMLEIGMAFHEIKEFLSESETRA</sequence>
<keyword evidence="2" id="KW-1185">Reference proteome</keyword>
<protein>
    <submittedName>
        <fullName evidence="1">Repressor</fullName>
    </submittedName>
</protein>
<evidence type="ECO:0000313" key="1">
    <source>
        <dbReference type="EMBL" id="KKW74991.1"/>
    </source>
</evidence>
<reference evidence="1 2" key="1">
    <citation type="submission" date="2015-04" db="EMBL/GenBank/DDBJ databases">
        <title>Evaluation of non-dairy Lactococcus lactis with potential dairy applications reveals extensive phenotype-genotype disparity.</title>
        <authorList>
            <person name="Cavanagh D."/>
            <person name="Casey A."/>
            <person name="Altermann E."/>
            <person name="Cotter P."/>
            <person name="Fitzgerald G.F."/>
            <person name="McAuliffe O."/>
        </authorList>
    </citation>
    <scope>NUCLEOTIDE SEQUENCE [LARGE SCALE GENOMIC DNA]</scope>
    <source>
        <strain evidence="1 2">DPC6856</strain>
    </source>
</reference>
<dbReference type="Proteomes" id="UP000034513">
    <property type="component" value="Unassembled WGS sequence"/>
</dbReference>
<comment type="caution">
    <text evidence="1">The sequence shown here is derived from an EMBL/GenBank/DDBJ whole genome shotgun (WGS) entry which is preliminary data.</text>
</comment>